<dbReference type="GO" id="GO:0003700">
    <property type="term" value="F:DNA-binding transcription factor activity"/>
    <property type="evidence" value="ECO:0007669"/>
    <property type="project" value="TreeGrafter"/>
</dbReference>
<evidence type="ECO:0000313" key="3">
    <source>
        <dbReference type="EMBL" id="ACV64693.1"/>
    </source>
</evidence>
<dbReference type="GO" id="GO:0003677">
    <property type="term" value="F:DNA binding"/>
    <property type="evidence" value="ECO:0007669"/>
    <property type="project" value="UniProtKB-KW"/>
</dbReference>
<proteinExistence type="predicted"/>
<protein>
    <submittedName>
        <fullName evidence="3">Transcriptional regulator, XRE family</fullName>
    </submittedName>
</protein>
<name>C8VY64_DESAS</name>
<dbReference type="PANTHER" id="PTHR46797:SF1">
    <property type="entry name" value="METHYLPHOSPHONATE SYNTHASE"/>
    <property type="match status" value="1"/>
</dbReference>
<dbReference type="InterPro" id="IPR050807">
    <property type="entry name" value="TransReg_Diox_bact_type"/>
</dbReference>
<dbReference type="Pfam" id="PF01381">
    <property type="entry name" value="HTH_3"/>
    <property type="match status" value="1"/>
</dbReference>
<gene>
    <name evidence="3" type="ordered locus">Dtox_4004</name>
</gene>
<dbReference type="InterPro" id="IPR010982">
    <property type="entry name" value="Lambda_DNA-bd_dom_sf"/>
</dbReference>
<reference evidence="3 4" key="1">
    <citation type="journal article" date="2009" name="Stand. Genomic Sci.">
        <title>Complete genome sequence of Desulfotomaculum acetoxidans type strain (5575).</title>
        <authorList>
            <person name="Spring S."/>
            <person name="Lapidus A."/>
            <person name="Schroder M."/>
            <person name="Gleim D."/>
            <person name="Sims D."/>
            <person name="Meincke L."/>
            <person name="Glavina Del Rio T."/>
            <person name="Tice H."/>
            <person name="Copeland A."/>
            <person name="Cheng J.F."/>
            <person name="Lucas S."/>
            <person name="Chen F."/>
            <person name="Nolan M."/>
            <person name="Bruce D."/>
            <person name="Goodwin L."/>
            <person name="Pitluck S."/>
            <person name="Ivanova N."/>
            <person name="Mavromatis K."/>
            <person name="Mikhailova N."/>
            <person name="Pati A."/>
            <person name="Chen A."/>
            <person name="Palaniappan K."/>
            <person name="Land M."/>
            <person name="Hauser L."/>
            <person name="Chang Y.J."/>
            <person name="Jeffries C.D."/>
            <person name="Chain P."/>
            <person name="Saunders E."/>
            <person name="Brettin T."/>
            <person name="Detter J.C."/>
            <person name="Goker M."/>
            <person name="Bristow J."/>
            <person name="Eisen J.A."/>
            <person name="Markowitz V."/>
            <person name="Hugenholtz P."/>
            <person name="Kyrpides N.C."/>
            <person name="Klenk H.P."/>
            <person name="Han C."/>
        </authorList>
    </citation>
    <scope>NUCLEOTIDE SEQUENCE [LARGE SCALE GENOMIC DNA]</scope>
    <source>
        <strain evidence="4">ATCC 49208 / DSM 771 / VKM B-1644</strain>
    </source>
</reference>
<dbReference type="RefSeq" id="WP_015759368.1">
    <property type="nucleotide sequence ID" value="NC_013216.1"/>
</dbReference>
<dbReference type="HOGENOM" id="CLU_066192_17_15_9"/>
<dbReference type="SMART" id="SM00530">
    <property type="entry name" value="HTH_XRE"/>
    <property type="match status" value="1"/>
</dbReference>
<evidence type="ECO:0000313" key="4">
    <source>
        <dbReference type="Proteomes" id="UP000002217"/>
    </source>
</evidence>
<feature type="domain" description="HTH cro/C1-type" evidence="2">
    <location>
        <begin position="7"/>
        <end position="61"/>
    </location>
</feature>
<dbReference type="InterPro" id="IPR001387">
    <property type="entry name" value="Cro/C1-type_HTH"/>
</dbReference>
<sequence length="181" mass="20882">MNIGIRIRELRKNSNINITQLAIKVGISRVYLSELERNIKTPPLETLERICSALNITLVDFFTENTLETICNNNYFNESTVPYKNIPDDIKSIIKESQKLNSSQLSIIKNLIKEITSQKLNGKYLEILDVLENNTIIVTVSGKPLELKNKIKLLEFLKNDFNTVDSKNDFTDKQDEKKYDK</sequence>
<dbReference type="PANTHER" id="PTHR46797">
    <property type="entry name" value="HTH-TYPE TRANSCRIPTIONAL REGULATOR"/>
    <property type="match status" value="1"/>
</dbReference>
<dbReference type="STRING" id="485916.Dtox_4004"/>
<dbReference type="GO" id="GO:0005829">
    <property type="term" value="C:cytosol"/>
    <property type="evidence" value="ECO:0007669"/>
    <property type="project" value="TreeGrafter"/>
</dbReference>
<organism evidence="3 4">
    <name type="scientific">Desulfofarcimen acetoxidans (strain ATCC 49208 / DSM 771 / KCTC 5769 / VKM B-1644 / 5575)</name>
    <name type="common">Desulfotomaculum acetoxidans</name>
    <dbReference type="NCBI Taxonomy" id="485916"/>
    <lineage>
        <taxon>Bacteria</taxon>
        <taxon>Bacillati</taxon>
        <taxon>Bacillota</taxon>
        <taxon>Clostridia</taxon>
        <taxon>Eubacteriales</taxon>
        <taxon>Peptococcaceae</taxon>
        <taxon>Desulfofarcimen</taxon>
    </lineage>
</organism>
<keyword evidence="4" id="KW-1185">Reference proteome</keyword>
<dbReference type="EMBL" id="CP001720">
    <property type="protein sequence ID" value="ACV64693.1"/>
    <property type="molecule type" value="Genomic_DNA"/>
</dbReference>
<dbReference type="Proteomes" id="UP000002217">
    <property type="component" value="Chromosome"/>
</dbReference>
<dbReference type="CDD" id="cd00093">
    <property type="entry name" value="HTH_XRE"/>
    <property type="match status" value="1"/>
</dbReference>
<dbReference type="PROSITE" id="PS50943">
    <property type="entry name" value="HTH_CROC1"/>
    <property type="match status" value="1"/>
</dbReference>
<dbReference type="KEGG" id="dae:Dtox_4004"/>
<dbReference type="Gene3D" id="1.10.260.40">
    <property type="entry name" value="lambda repressor-like DNA-binding domains"/>
    <property type="match status" value="1"/>
</dbReference>
<accession>C8VY64</accession>
<evidence type="ECO:0000259" key="2">
    <source>
        <dbReference type="PROSITE" id="PS50943"/>
    </source>
</evidence>
<dbReference type="AlphaFoldDB" id="C8VY64"/>
<dbReference type="SUPFAM" id="SSF47413">
    <property type="entry name" value="lambda repressor-like DNA-binding domains"/>
    <property type="match status" value="1"/>
</dbReference>
<dbReference type="eggNOG" id="COG1396">
    <property type="taxonomic scope" value="Bacteria"/>
</dbReference>
<evidence type="ECO:0000256" key="1">
    <source>
        <dbReference type="ARBA" id="ARBA00023125"/>
    </source>
</evidence>
<dbReference type="OrthoDB" id="118856at2"/>
<keyword evidence="1" id="KW-0238">DNA-binding</keyword>